<evidence type="ECO:0000313" key="8">
    <source>
        <dbReference type="EMBL" id="CAI9284614.1"/>
    </source>
</evidence>
<dbReference type="GO" id="GO:0020037">
    <property type="term" value="F:heme binding"/>
    <property type="evidence" value="ECO:0007669"/>
    <property type="project" value="InterPro"/>
</dbReference>
<dbReference type="Proteomes" id="UP001177003">
    <property type="component" value="Chromosome 5"/>
</dbReference>
<keyword evidence="7" id="KW-0732">Signal</keyword>
<dbReference type="GO" id="GO:0005506">
    <property type="term" value="F:iron ion binding"/>
    <property type="evidence" value="ECO:0007669"/>
    <property type="project" value="InterPro"/>
</dbReference>
<dbReference type="GO" id="GO:0016705">
    <property type="term" value="F:oxidoreductase activity, acting on paired donors, with incorporation or reduction of molecular oxygen"/>
    <property type="evidence" value="ECO:0007669"/>
    <property type="project" value="InterPro"/>
</dbReference>
<comment type="similarity">
    <text evidence="2">Belongs to the cytochrome P450 family.</text>
</comment>
<name>A0AA35Z2R5_LACSI</name>
<keyword evidence="4" id="KW-0560">Oxidoreductase</keyword>
<evidence type="ECO:0000256" key="2">
    <source>
        <dbReference type="ARBA" id="ARBA00010617"/>
    </source>
</evidence>
<proteinExistence type="inferred from homology"/>
<keyword evidence="3" id="KW-0479">Metal-binding</keyword>
<keyword evidence="5" id="KW-0408">Iron</keyword>
<sequence>MLMSGDTKKRSVAPLLFNFICRLLLQLLAQPSFRSKPFILAGRDTTSAALTWFFWLLYKNPTIESEVVNKVKDKENSDSSIYDEVKDMVYTHASLCESKKLYPPVPVDTKQASSNDVLPDGDRREEMDDGSGFRGSEPFVSNLISFTLDRLIPHVFHGAHHLFAATTLTALHFMTTTLMALVVRWLGYIQPSHLPTSELMKFVLFSNFSIAGMNIPGNKAEYESLKLLQVICVKGLGRSSSGGILSSIIYEANEIASSVLASITNQSKKNKGNFNQVNLDKDKGIGESSTESTLDGNNDVQMTKLKAVLDQETWVKVDVPNEFQGIVDSLFSLESLGVGDSDDKSYNELAVNNVKAKNEHGKSGTHLISFRGVGYHMHFHLKSIFFVVMGLKAIEDSMYLLSAVLLDKKPDEVPMLVESVLSKVMEEFENRITSQVELDFRVVFDLELGLILKLREMMIGWIHERVSELL</sequence>
<dbReference type="AlphaFoldDB" id="A0AA35Z2R5"/>
<feature type="chain" id="PRO_5041288274" evidence="7">
    <location>
        <begin position="30"/>
        <end position="470"/>
    </location>
</feature>
<dbReference type="Gene3D" id="1.10.630.10">
    <property type="entry name" value="Cytochrome P450"/>
    <property type="match status" value="1"/>
</dbReference>
<accession>A0AA35Z2R5</accession>
<reference evidence="8" key="1">
    <citation type="submission" date="2023-04" db="EMBL/GenBank/DDBJ databases">
        <authorList>
            <person name="Vijverberg K."/>
            <person name="Xiong W."/>
            <person name="Schranz E."/>
        </authorList>
    </citation>
    <scope>NUCLEOTIDE SEQUENCE</scope>
</reference>
<keyword evidence="9" id="KW-1185">Reference proteome</keyword>
<dbReference type="SUPFAM" id="SSF48264">
    <property type="entry name" value="Cytochrome P450"/>
    <property type="match status" value="1"/>
</dbReference>
<dbReference type="PANTHER" id="PTHR24296">
    <property type="entry name" value="CYTOCHROME P450"/>
    <property type="match status" value="1"/>
</dbReference>
<dbReference type="Pfam" id="PF00067">
    <property type="entry name" value="p450"/>
    <property type="match status" value="1"/>
</dbReference>
<evidence type="ECO:0000256" key="6">
    <source>
        <dbReference type="SAM" id="MobiDB-lite"/>
    </source>
</evidence>
<feature type="compositionally biased region" description="Polar residues" evidence="6">
    <location>
        <begin position="287"/>
        <end position="296"/>
    </location>
</feature>
<protein>
    <submittedName>
        <fullName evidence="8">Uncharacterized protein</fullName>
    </submittedName>
</protein>
<feature type="signal peptide" evidence="7">
    <location>
        <begin position="1"/>
        <end position="29"/>
    </location>
</feature>
<dbReference type="InterPro" id="IPR036396">
    <property type="entry name" value="Cyt_P450_sf"/>
</dbReference>
<organism evidence="8 9">
    <name type="scientific">Lactuca saligna</name>
    <name type="common">Willowleaf lettuce</name>
    <dbReference type="NCBI Taxonomy" id="75948"/>
    <lineage>
        <taxon>Eukaryota</taxon>
        <taxon>Viridiplantae</taxon>
        <taxon>Streptophyta</taxon>
        <taxon>Embryophyta</taxon>
        <taxon>Tracheophyta</taxon>
        <taxon>Spermatophyta</taxon>
        <taxon>Magnoliopsida</taxon>
        <taxon>eudicotyledons</taxon>
        <taxon>Gunneridae</taxon>
        <taxon>Pentapetalae</taxon>
        <taxon>asterids</taxon>
        <taxon>campanulids</taxon>
        <taxon>Asterales</taxon>
        <taxon>Asteraceae</taxon>
        <taxon>Cichorioideae</taxon>
        <taxon>Cichorieae</taxon>
        <taxon>Lactucinae</taxon>
        <taxon>Lactuca</taxon>
    </lineage>
</organism>
<evidence type="ECO:0000256" key="1">
    <source>
        <dbReference type="ARBA" id="ARBA00001971"/>
    </source>
</evidence>
<feature type="region of interest" description="Disordered" evidence="6">
    <location>
        <begin position="272"/>
        <end position="296"/>
    </location>
</feature>
<evidence type="ECO:0000256" key="7">
    <source>
        <dbReference type="SAM" id="SignalP"/>
    </source>
</evidence>
<evidence type="ECO:0000313" key="9">
    <source>
        <dbReference type="Proteomes" id="UP001177003"/>
    </source>
</evidence>
<evidence type="ECO:0000256" key="3">
    <source>
        <dbReference type="ARBA" id="ARBA00022723"/>
    </source>
</evidence>
<evidence type="ECO:0000256" key="5">
    <source>
        <dbReference type="ARBA" id="ARBA00023004"/>
    </source>
</evidence>
<dbReference type="InterPro" id="IPR001128">
    <property type="entry name" value="Cyt_P450"/>
</dbReference>
<comment type="cofactor">
    <cofactor evidence="1">
        <name>heme</name>
        <dbReference type="ChEBI" id="CHEBI:30413"/>
    </cofactor>
</comment>
<feature type="region of interest" description="Disordered" evidence="6">
    <location>
        <begin position="105"/>
        <end position="134"/>
    </location>
</feature>
<dbReference type="EMBL" id="OX465081">
    <property type="protein sequence ID" value="CAI9284614.1"/>
    <property type="molecule type" value="Genomic_DNA"/>
</dbReference>
<dbReference type="GO" id="GO:0004497">
    <property type="term" value="F:monooxygenase activity"/>
    <property type="evidence" value="ECO:0007669"/>
    <property type="project" value="InterPro"/>
</dbReference>
<gene>
    <name evidence="8" type="ORF">LSALG_LOCUS24132</name>
</gene>
<evidence type="ECO:0000256" key="4">
    <source>
        <dbReference type="ARBA" id="ARBA00023002"/>
    </source>
</evidence>